<evidence type="ECO:0000256" key="8">
    <source>
        <dbReference type="ARBA" id="ARBA00022967"/>
    </source>
</evidence>
<keyword evidence="7 15" id="KW-0067">ATP-binding</keyword>
<dbReference type="CDD" id="cd01132">
    <property type="entry name" value="F1-ATPase_alpha_CD"/>
    <property type="match status" value="1"/>
</dbReference>
<comment type="catalytic activity">
    <reaction evidence="15">
        <text>ATP + H2O + 4 H(+)(in) = ADP + phosphate + 5 H(+)(out)</text>
        <dbReference type="Rhea" id="RHEA:57720"/>
        <dbReference type="ChEBI" id="CHEBI:15377"/>
        <dbReference type="ChEBI" id="CHEBI:15378"/>
        <dbReference type="ChEBI" id="CHEBI:30616"/>
        <dbReference type="ChEBI" id="CHEBI:43474"/>
        <dbReference type="ChEBI" id="CHEBI:456216"/>
        <dbReference type="EC" id="7.1.2.2"/>
    </reaction>
</comment>
<dbReference type="GO" id="GO:0016787">
    <property type="term" value="F:hydrolase activity"/>
    <property type="evidence" value="ECO:0007669"/>
    <property type="project" value="UniProtKB-KW"/>
</dbReference>
<dbReference type="HAMAP" id="MF_01346">
    <property type="entry name" value="ATP_synth_alpha_bact"/>
    <property type="match status" value="1"/>
</dbReference>
<evidence type="ECO:0000256" key="7">
    <source>
        <dbReference type="ARBA" id="ARBA00022840"/>
    </source>
</evidence>
<feature type="domain" description="ATPase F1/V1/A1 complex alpha/beta subunit nucleotide-binding" evidence="16">
    <location>
        <begin position="125"/>
        <end position="349"/>
    </location>
</feature>
<evidence type="ECO:0000256" key="14">
    <source>
        <dbReference type="ARBA" id="ARBA00026013"/>
    </source>
</evidence>
<dbReference type="InterPro" id="IPR036121">
    <property type="entry name" value="ATPase_F1/V1/A1_a/bsu_N_sf"/>
</dbReference>
<dbReference type="InterPro" id="IPR020003">
    <property type="entry name" value="ATPase_a/bsu_AS"/>
</dbReference>
<evidence type="ECO:0000313" key="19">
    <source>
        <dbReference type="EMBL" id="AQU89425.1"/>
    </source>
</evidence>
<evidence type="ECO:0000256" key="15">
    <source>
        <dbReference type="HAMAP-Rule" id="MF_01346"/>
    </source>
</evidence>
<dbReference type="SUPFAM" id="SSF50615">
    <property type="entry name" value="N-terminal domain of alpha and beta subunits of F1 ATP synthase"/>
    <property type="match status" value="1"/>
</dbReference>
<protein>
    <recommendedName>
        <fullName evidence="15">ATP synthase subunit alpha</fullName>
        <ecNumber evidence="15">7.1.2.2</ecNumber>
    </recommendedName>
    <alternativeName>
        <fullName evidence="15">ATP synthase F1 sector subunit alpha</fullName>
    </alternativeName>
    <alternativeName>
        <fullName evidence="15">F-ATPase subunit alpha</fullName>
    </alternativeName>
</protein>
<dbReference type="CDD" id="cd18116">
    <property type="entry name" value="ATP-synt_F1_alpha_N"/>
    <property type="match status" value="1"/>
</dbReference>
<dbReference type="InterPro" id="IPR005294">
    <property type="entry name" value="ATP_synth_F1_asu"/>
</dbReference>
<dbReference type="EMBL" id="CP019943">
    <property type="protein sequence ID" value="AQU89425.1"/>
    <property type="molecule type" value="Genomic_DNA"/>
</dbReference>
<dbReference type="Pfam" id="PF02874">
    <property type="entry name" value="ATP-synt_ab_N"/>
    <property type="match status" value="1"/>
</dbReference>
<dbReference type="InterPro" id="IPR000793">
    <property type="entry name" value="ATP_synth_asu_C"/>
</dbReference>
<dbReference type="AlphaFoldDB" id="A0A1U9RSG2"/>
<keyword evidence="5 15" id="KW-0547">Nucleotide-binding</keyword>
<feature type="binding site" evidence="15">
    <location>
        <begin position="145"/>
        <end position="152"/>
    </location>
    <ligand>
        <name>ATP</name>
        <dbReference type="ChEBI" id="CHEBI:30616"/>
    </ligand>
</feature>
<dbReference type="Pfam" id="PF00006">
    <property type="entry name" value="ATP-synt_ab"/>
    <property type="match status" value="1"/>
</dbReference>
<sequence length="482" mass="54901">MNNYGIINKIYDGIVEVYGLNFAKYGEMIIFENNEKGIIFSLNKNNVNIVLLDNFENLKQGQKCFCTNKIFEVPVGYELIGRIINSKGEFIDNKKNINIKQKDIIEKIAPGVMERESVNEPLLTGIKSIDCMIPIGKGQRELIIGDRQTGKTTIAIDSIINQKNKNVICVYVCIGQKISSLINVINKLKKFNCLEYTIIVAATAADCAAEQYIAPYTGCTIGEYFRDLGKDCLIVYDDLTKHAWSYRQISLLLKRPPGREAYPGDVFYLHSRLLERSSKVNKNFLEKKNIFNKNNGTLTAFPIIETLEGDVTSFIPTNVISITDGQIFLDTNLFNSGIRPSINVGLSVSRVGGSAQYRIVKKLSGDIRIMLAQYRELESFSKFSSDLDIETKNQLFNGEKITLLMKQKPSFNYSIIELTLILLLIKNDYFKKIPVNQIEYFENNIIKYIRNSNFEKIININNINLENYLLEIINYFIFGSLL</sequence>
<evidence type="ECO:0000256" key="2">
    <source>
        <dbReference type="ARBA" id="ARBA00004370"/>
    </source>
</evidence>
<evidence type="ECO:0000259" key="17">
    <source>
        <dbReference type="Pfam" id="PF00306"/>
    </source>
</evidence>
<keyword evidence="8 15" id="KW-1278">Translocase</keyword>
<keyword evidence="4 15" id="KW-1003">Cell membrane</keyword>
<dbReference type="InterPro" id="IPR027417">
    <property type="entry name" value="P-loop_NTPase"/>
</dbReference>
<proteinExistence type="inferred from homology"/>
<dbReference type="GO" id="GO:0005524">
    <property type="term" value="F:ATP binding"/>
    <property type="evidence" value="ECO:0007669"/>
    <property type="project" value="UniProtKB-UniRule"/>
</dbReference>
<evidence type="ECO:0000256" key="4">
    <source>
        <dbReference type="ARBA" id="ARBA00022475"/>
    </source>
</evidence>
<feature type="site" description="Required for activity" evidence="15">
    <location>
        <position position="347"/>
    </location>
</feature>
<dbReference type="GO" id="GO:0045259">
    <property type="term" value="C:proton-transporting ATP synthase complex"/>
    <property type="evidence" value="ECO:0007669"/>
    <property type="project" value="UniProtKB-KW"/>
</dbReference>
<dbReference type="NCBIfam" id="NF009884">
    <property type="entry name" value="PRK13343.1"/>
    <property type="match status" value="1"/>
</dbReference>
<dbReference type="GO" id="GO:0005886">
    <property type="term" value="C:plasma membrane"/>
    <property type="evidence" value="ECO:0007669"/>
    <property type="project" value="UniProtKB-SubCell"/>
</dbReference>
<dbReference type="NCBIfam" id="TIGR00962">
    <property type="entry name" value="atpA"/>
    <property type="match status" value="1"/>
</dbReference>
<feature type="domain" description="ATP synthase alpha subunit C-terminal" evidence="17">
    <location>
        <begin position="356"/>
        <end position="461"/>
    </location>
</feature>
<evidence type="ECO:0000256" key="3">
    <source>
        <dbReference type="ARBA" id="ARBA00022448"/>
    </source>
</evidence>
<keyword evidence="10 15" id="KW-0472">Membrane</keyword>
<name>A0A1U9RSG2_CARRU</name>
<dbReference type="GO" id="GO:0043531">
    <property type="term" value="F:ADP binding"/>
    <property type="evidence" value="ECO:0007669"/>
    <property type="project" value="TreeGrafter"/>
</dbReference>
<dbReference type="Gene3D" id="2.40.30.20">
    <property type="match status" value="1"/>
</dbReference>
<evidence type="ECO:0000259" key="18">
    <source>
        <dbReference type="Pfam" id="PF02874"/>
    </source>
</evidence>
<evidence type="ECO:0000313" key="20">
    <source>
        <dbReference type="Proteomes" id="UP000189666"/>
    </source>
</evidence>
<organism evidence="19 20">
    <name type="scientific">Carsonella ruddii</name>
    <dbReference type="NCBI Taxonomy" id="114186"/>
    <lineage>
        <taxon>Bacteria</taxon>
        <taxon>Pseudomonadati</taxon>
        <taxon>Pseudomonadota</taxon>
        <taxon>Gammaproteobacteria</taxon>
        <taxon>Oceanospirillales</taxon>
        <taxon>Halomonadaceae</taxon>
        <taxon>Zymobacter group</taxon>
        <taxon>Candidatus Carsonella</taxon>
    </lineage>
</organism>
<dbReference type="InterPro" id="IPR000194">
    <property type="entry name" value="ATPase_F1/V1/A1_a/bsu_nucl-bd"/>
</dbReference>
<comment type="function">
    <text evidence="1 15">Produces ATP from ADP in the presence of a proton gradient across the membrane. The alpha chain is a regulatory subunit.</text>
</comment>
<keyword evidence="12 15" id="KW-0066">ATP synthesis</keyword>
<evidence type="ECO:0000256" key="5">
    <source>
        <dbReference type="ARBA" id="ARBA00022741"/>
    </source>
</evidence>
<dbReference type="GO" id="GO:0046933">
    <property type="term" value="F:proton-transporting ATP synthase activity, rotational mechanism"/>
    <property type="evidence" value="ECO:0007669"/>
    <property type="project" value="UniProtKB-UniRule"/>
</dbReference>
<comment type="subunit">
    <text evidence="14">F-type ATPases have 2 components, CF(1) - the catalytic core - and CF(0) - the membrane proton channel. CF(1) has five subunits: alpha(3), beta(3), gamma(1), delta(1), epsilon(1). CF(0) has four main subunits: a(1), b(1), b'(1) and c(9-12).</text>
</comment>
<dbReference type="PANTHER" id="PTHR48082">
    <property type="entry name" value="ATP SYNTHASE SUBUNIT ALPHA, MITOCHONDRIAL"/>
    <property type="match status" value="1"/>
</dbReference>
<evidence type="ECO:0000256" key="1">
    <source>
        <dbReference type="ARBA" id="ARBA00003784"/>
    </source>
</evidence>
<comment type="subcellular location">
    <subcellularLocation>
        <location evidence="15">Cell membrane</location>
        <topology evidence="15">Peripheral membrane protein</topology>
    </subcellularLocation>
    <subcellularLocation>
        <location evidence="2">Membrane</location>
    </subcellularLocation>
</comment>
<dbReference type="Proteomes" id="UP000189666">
    <property type="component" value="Chromosome"/>
</dbReference>
<dbReference type="PROSITE" id="PS00152">
    <property type="entry name" value="ATPASE_ALPHA_BETA"/>
    <property type="match status" value="1"/>
</dbReference>
<dbReference type="SUPFAM" id="SSF47917">
    <property type="entry name" value="C-terminal domain of alpha and beta subunits of F1 ATP synthase"/>
    <property type="match status" value="1"/>
</dbReference>
<feature type="domain" description="ATPase F1/V1/A1 complex alpha/beta subunit N-terminal" evidence="18">
    <location>
        <begin position="4"/>
        <end position="67"/>
    </location>
</feature>
<keyword evidence="3 15" id="KW-0813">Transport</keyword>
<comment type="similarity">
    <text evidence="13">Belongs to the ATPase alpha/beta chains family. T3SS ATPase subfamily.</text>
</comment>
<dbReference type="FunFam" id="3.40.50.300:FF:000002">
    <property type="entry name" value="ATP synthase subunit alpha"/>
    <property type="match status" value="1"/>
</dbReference>
<dbReference type="InterPro" id="IPR038376">
    <property type="entry name" value="ATP_synth_asu_C_sf"/>
</dbReference>
<reference evidence="19 20" key="1">
    <citation type="submission" date="2017-02" db="EMBL/GenBank/DDBJ databases">
        <title>Complete Genome of Candidatus Carsonella ruddii strain BC, a Nutritional Endosymbiont of Bactericera cockerelli.</title>
        <authorList>
            <person name="Riley A.B."/>
            <person name="Kim D.H."/>
            <person name="Hansen A.K."/>
        </authorList>
    </citation>
    <scope>NUCLEOTIDE SEQUENCE [LARGE SCALE GENOMIC DNA]</scope>
    <source>
        <strain evidence="19 20">BC</strain>
    </source>
</reference>
<dbReference type="Gene3D" id="1.20.150.20">
    <property type="entry name" value="ATP synthase alpha/beta chain, C-terminal domain"/>
    <property type="match status" value="1"/>
</dbReference>
<dbReference type="InterPro" id="IPR033732">
    <property type="entry name" value="ATP_synth_F1_a_nt-bd_dom"/>
</dbReference>
<accession>A0A1U9RSG2</accession>
<keyword evidence="9 15" id="KW-0406">Ion transport</keyword>
<dbReference type="PANTHER" id="PTHR48082:SF2">
    <property type="entry name" value="ATP SYNTHASE SUBUNIT ALPHA, MITOCHONDRIAL"/>
    <property type="match status" value="1"/>
</dbReference>
<dbReference type="Pfam" id="PF00306">
    <property type="entry name" value="ATP-synt_ab_C"/>
    <property type="match status" value="1"/>
</dbReference>
<dbReference type="InterPro" id="IPR004100">
    <property type="entry name" value="ATPase_F1/V1/A1_a/bsu_N"/>
</dbReference>
<gene>
    <name evidence="15" type="primary">atpA</name>
    <name evidence="19" type="ORF">BW244_0007</name>
</gene>
<evidence type="ECO:0000256" key="12">
    <source>
        <dbReference type="ARBA" id="ARBA00023310"/>
    </source>
</evidence>
<keyword evidence="19" id="KW-0378">Hydrolase</keyword>
<keyword evidence="6 15" id="KW-0375">Hydrogen ion transport</keyword>
<evidence type="ECO:0000256" key="6">
    <source>
        <dbReference type="ARBA" id="ARBA00022781"/>
    </source>
</evidence>
<dbReference type="EC" id="7.1.2.2" evidence="15"/>
<evidence type="ECO:0000256" key="10">
    <source>
        <dbReference type="ARBA" id="ARBA00023136"/>
    </source>
</evidence>
<dbReference type="SUPFAM" id="SSF52540">
    <property type="entry name" value="P-loop containing nucleoside triphosphate hydrolases"/>
    <property type="match status" value="1"/>
</dbReference>
<dbReference type="Gene3D" id="3.40.50.300">
    <property type="entry name" value="P-loop containing nucleotide triphosphate hydrolases"/>
    <property type="match status" value="1"/>
</dbReference>
<dbReference type="InterPro" id="IPR023366">
    <property type="entry name" value="ATP_synth_asu-like_sf"/>
</dbReference>
<evidence type="ECO:0000256" key="11">
    <source>
        <dbReference type="ARBA" id="ARBA00023196"/>
    </source>
</evidence>
<dbReference type="RefSeq" id="WP_211118491.1">
    <property type="nucleotide sequence ID" value="NZ_CP019943.1"/>
</dbReference>
<evidence type="ECO:0000256" key="9">
    <source>
        <dbReference type="ARBA" id="ARBA00023065"/>
    </source>
</evidence>
<evidence type="ECO:0000259" key="16">
    <source>
        <dbReference type="Pfam" id="PF00006"/>
    </source>
</evidence>
<dbReference type="CDD" id="cd18113">
    <property type="entry name" value="ATP-synt_F1_alpha_C"/>
    <property type="match status" value="1"/>
</dbReference>
<evidence type="ECO:0000256" key="13">
    <source>
        <dbReference type="ARBA" id="ARBA00024342"/>
    </source>
</evidence>
<keyword evidence="11 15" id="KW-0139">CF(1)</keyword>